<dbReference type="SMART" id="SM01301">
    <property type="entry name" value="PTPlike_phytase"/>
    <property type="match status" value="1"/>
</dbReference>
<dbReference type="PROSITE" id="PS00383">
    <property type="entry name" value="TYR_PHOSPHATASE_1"/>
    <property type="match status" value="1"/>
</dbReference>
<name>I2Q3D3_9BACT</name>
<dbReference type="SUPFAM" id="SSF52799">
    <property type="entry name" value="(Phosphotyrosine protein) phosphatases II"/>
    <property type="match status" value="1"/>
</dbReference>
<dbReference type="Gene3D" id="3.30.70.1690">
    <property type="match status" value="1"/>
</dbReference>
<evidence type="ECO:0000313" key="2">
    <source>
        <dbReference type="EMBL" id="EIG54289.1"/>
    </source>
</evidence>
<proteinExistence type="predicted"/>
<reference evidence="2" key="1">
    <citation type="submission" date="2011-11" db="EMBL/GenBank/DDBJ databases">
        <title>Improved High-Quality Draft sequence of Desulfovibrio sp. U5L.</title>
        <authorList>
            <consortium name="US DOE Joint Genome Institute"/>
            <person name="Lucas S."/>
            <person name="Han J."/>
            <person name="Lapidus A."/>
            <person name="Cheng J.-F."/>
            <person name="Goodwin L."/>
            <person name="Pitluck S."/>
            <person name="Peters L."/>
            <person name="Ovchinnikova G."/>
            <person name="Held B."/>
            <person name="Detter J.C."/>
            <person name="Han C."/>
            <person name="Tapia R."/>
            <person name="Land M."/>
            <person name="Hauser L."/>
            <person name="Kyrpides N."/>
            <person name="Ivanova N."/>
            <person name="Pagani I."/>
            <person name="Gabster J."/>
            <person name="Walker C."/>
            <person name="Stolyar S."/>
            <person name="Stahl D."/>
            <person name="Arkin A."/>
            <person name="Dehal P."/>
            <person name="Hazen T."/>
            <person name="Woyke T."/>
        </authorList>
    </citation>
    <scope>NUCLEOTIDE SEQUENCE [LARGE SCALE GENOMIC DNA]</scope>
    <source>
        <strain evidence="2">U5L</strain>
    </source>
</reference>
<dbReference type="Pfam" id="PF14566">
    <property type="entry name" value="PTPlike_phytase"/>
    <property type="match status" value="1"/>
</dbReference>
<gene>
    <name evidence="2" type="ORF">DesU5LDRAFT_2634</name>
</gene>
<sequence length="281" mass="31373">MADEPTLIFDSIREQGLPNHFRTMAGPFAPPVGQTPSRLGLESLLASGSEQPSLSELATSIRQLAKTVTVIDLRQESHAYLGEHPVSWYGTKNWANQGKSLAEVEDDEGARLEALSKSHAALVSRVYAKDPEGRLSTVRVEEMDYGLAQTERQATRSLGLGYLRLAVTDHMRPLDADVDRFLALVRVLAPNTWLHFHCHAGDGRTTTFLLLYDMLRNAKVLNLEEMAARQHLLGGVDLLHTPHTDWKEALYNGRAAFLGRFFDYARTRDPRTTSWSEHLAG</sequence>
<dbReference type="PROSITE" id="PS50056">
    <property type="entry name" value="TYR_PHOSPHATASE_2"/>
    <property type="match status" value="1"/>
</dbReference>
<dbReference type="EMBL" id="JH600068">
    <property type="protein sequence ID" value="EIG54289.1"/>
    <property type="molecule type" value="Genomic_DNA"/>
</dbReference>
<evidence type="ECO:0000259" key="1">
    <source>
        <dbReference type="PROSITE" id="PS50056"/>
    </source>
</evidence>
<dbReference type="OrthoDB" id="21920at2"/>
<protein>
    <recommendedName>
        <fullName evidence="1">Tyrosine specific protein phosphatases domain-containing protein</fullName>
    </recommendedName>
</protein>
<dbReference type="Gene3D" id="3.90.190.10">
    <property type="entry name" value="Protein tyrosine phosphatase superfamily"/>
    <property type="match status" value="1"/>
</dbReference>
<dbReference type="HOGENOM" id="CLU_061993_0_0_7"/>
<dbReference type="InterPro" id="IPR016130">
    <property type="entry name" value="Tyr_Pase_AS"/>
</dbReference>
<organism evidence="2">
    <name type="scientific">Desulfovibrio sp. U5L</name>
    <dbReference type="NCBI Taxonomy" id="596152"/>
    <lineage>
        <taxon>Bacteria</taxon>
        <taxon>Pseudomonadati</taxon>
        <taxon>Thermodesulfobacteriota</taxon>
        <taxon>Desulfovibrionia</taxon>
        <taxon>Desulfovibrionales</taxon>
        <taxon>Desulfovibrionaceae</taxon>
        <taxon>Desulfovibrio</taxon>
    </lineage>
</organism>
<accession>I2Q3D3</accession>
<dbReference type="eggNOG" id="COG5599">
    <property type="taxonomic scope" value="Bacteria"/>
</dbReference>
<feature type="domain" description="Tyrosine specific protein phosphatases" evidence="1">
    <location>
        <begin position="179"/>
        <end position="226"/>
    </location>
</feature>
<dbReference type="STRING" id="596152.DesU5LDRAFT_2634"/>
<dbReference type="InterPro" id="IPR000387">
    <property type="entry name" value="Tyr_Pase_dom"/>
</dbReference>
<dbReference type="AlphaFoldDB" id="I2Q3D3"/>
<dbReference type="InterPro" id="IPR029021">
    <property type="entry name" value="Prot-tyrosine_phosphatase-like"/>
</dbReference>